<dbReference type="AlphaFoldDB" id="A0A380S737"/>
<keyword evidence="3 5" id="KW-0067">ATP-binding</keyword>
<reference evidence="5 6" key="1">
    <citation type="submission" date="2017-08" db="EMBL/GenBank/DDBJ databases">
        <authorList>
            <person name="de Groot N.N."/>
        </authorList>
    </citation>
    <scope>NUCLEOTIDE SEQUENCE [LARGE SCALE GENOMIC DNA]</scope>
    <source>
        <strain evidence="5 6">HM2</strain>
    </source>
</reference>
<dbReference type="PROSITE" id="PS00211">
    <property type="entry name" value="ABC_TRANSPORTER_1"/>
    <property type="match status" value="1"/>
</dbReference>
<sequence length="277" mass="31256">MLDEALRLEDVYLSTNELSGTMFSLPRAVSYFENIKASESNKDNQLIAGANLTLKLGETICIGGPSGKGKSAILRMIAGLARPLKGHIYYFGEYIPSERLDALEVAKRQVGYVLQNAALISNLRVADNIALPLHYHKMGTEDEITKKVNMAMDLMRVRNVASMFPHELSVGMQKRVAIARSWAMDPKLLLMDEPTAGLDNYNRRNLLPLIDNMRTMFKTSIIIVTHDLMIAKELDCNLVFLHQKKLTEPHSFDYWLHSDSEISKDQFRDLQSVSPNT</sequence>
<dbReference type="GO" id="GO:0005524">
    <property type="term" value="F:ATP binding"/>
    <property type="evidence" value="ECO:0007669"/>
    <property type="project" value="UniProtKB-KW"/>
</dbReference>
<keyword evidence="2" id="KW-0547">Nucleotide-binding</keyword>
<dbReference type="RefSeq" id="WP_088660852.1">
    <property type="nucleotide sequence ID" value="NZ_UHJL01000003.1"/>
</dbReference>
<proteinExistence type="predicted"/>
<name>A0A380S737_FIBSU</name>
<dbReference type="InterPro" id="IPR003593">
    <property type="entry name" value="AAA+_ATPase"/>
</dbReference>
<dbReference type="SUPFAM" id="SSF52540">
    <property type="entry name" value="P-loop containing nucleoside triphosphate hydrolases"/>
    <property type="match status" value="1"/>
</dbReference>
<organism evidence="5 6">
    <name type="scientific">Fibrobacter succinogenes</name>
    <name type="common">Bacteroides succinogenes</name>
    <dbReference type="NCBI Taxonomy" id="833"/>
    <lineage>
        <taxon>Bacteria</taxon>
        <taxon>Pseudomonadati</taxon>
        <taxon>Fibrobacterota</taxon>
        <taxon>Fibrobacteria</taxon>
        <taxon>Fibrobacterales</taxon>
        <taxon>Fibrobacteraceae</taxon>
        <taxon>Fibrobacter</taxon>
    </lineage>
</organism>
<evidence type="ECO:0000313" key="5">
    <source>
        <dbReference type="EMBL" id="SUQ24833.1"/>
    </source>
</evidence>
<dbReference type="Pfam" id="PF00005">
    <property type="entry name" value="ABC_tran"/>
    <property type="match status" value="1"/>
</dbReference>
<dbReference type="GO" id="GO:0016887">
    <property type="term" value="F:ATP hydrolysis activity"/>
    <property type="evidence" value="ECO:0007669"/>
    <property type="project" value="InterPro"/>
</dbReference>
<gene>
    <name evidence="5" type="ORF">SAMN05661053_2247</name>
</gene>
<dbReference type="InterPro" id="IPR017871">
    <property type="entry name" value="ABC_transporter-like_CS"/>
</dbReference>
<accession>A0A380S737</accession>
<dbReference type="Gene3D" id="3.40.50.300">
    <property type="entry name" value="P-loop containing nucleotide triphosphate hydrolases"/>
    <property type="match status" value="1"/>
</dbReference>
<evidence type="ECO:0000256" key="3">
    <source>
        <dbReference type="ARBA" id="ARBA00022840"/>
    </source>
</evidence>
<dbReference type="PROSITE" id="PS50893">
    <property type="entry name" value="ABC_TRANSPORTER_2"/>
    <property type="match status" value="1"/>
</dbReference>
<keyword evidence="1" id="KW-0813">Transport</keyword>
<evidence type="ECO:0000313" key="6">
    <source>
        <dbReference type="Proteomes" id="UP000255423"/>
    </source>
</evidence>
<dbReference type="PANTHER" id="PTHR43023">
    <property type="entry name" value="PROTEIN TRIGALACTOSYLDIACYLGLYCEROL 3, CHLOROPLASTIC"/>
    <property type="match status" value="1"/>
</dbReference>
<dbReference type="EMBL" id="UHJL01000003">
    <property type="protein sequence ID" value="SUQ24833.1"/>
    <property type="molecule type" value="Genomic_DNA"/>
</dbReference>
<evidence type="ECO:0000259" key="4">
    <source>
        <dbReference type="PROSITE" id="PS50893"/>
    </source>
</evidence>
<protein>
    <submittedName>
        <fullName evidence="5">Phospholipid/cholesterol/gamma-HCH transport system ATP-binding protein</fullName>
    </submittedName>
</protein>
<dbReference type="InterPro" id="IPR003439">
    <property type="entry name" value="ABC_transporter-like_ATP-bd"/>
</dbReference>
<feature type="domain" description="ABC transporter" evidence="4">
    <location>
        <begin position="6"/>
        <end position="268"/>
    </location>
</feature>
<dbReference type="InterPro" id="IPR027417">
    <property type="entry name" value="P-loop_NTPase"/>
</dbReference>
<dbReference type="SMART" id="SM00382">
    <property type="entry name" value="AAA"/>
    <property type="match status" value="1"/>
</dbReference>
<evidence type="ECO:0000256" key="2">
    <source>
        <dbReference type="ARBA" id="ARBA00022741"/>
    </source>
</evidence>
<evidence type="ECO:0000256" key="1">
    <source>
        <dbReference type="ARBA" id="ARBA00022448"/>
    </source>
</evidence>
<dbReference type="PANTHER" id="PTHR43023:SF3">
    <property type="entry name" value="PROTEIN TRIGALACTOSYLDIACYLGLYCEROL 3, CHLOROPLASTIC"/>
    <property type="match status" value="1"/>
</dbReference>
<dbReference type="Proteomes" id="UP000255423">
    <property type="component" value="Unassembled WGS sequence"/>
</dbReference>